<reference evidence="2" key="1">
    <citation type="journal article" date="2019" name="Int. J. Syst. Evol. Microbiol.">
        <title>The Global Catalogue of Microorganisms (GCM) 10K type strain sequencing project: providing services to taxonomists for standard genome sequencing and annotation.</title>
        <authorList>
            <consortium name="The Broad Institute Genomics Platform"/>
            <consortium name="The Broad Institute Genome Sequencing Center for Infectious Disease"/>
            <person name="Wu L."/>
            <person name="Ma J."/>
        </authorList>
    </citation>
    <scope>NUCLEOTIDE SEQUENCE [LARGE SCALE GENOMIC DNA]</scope>
    <source>
        <strain evidence="2">CGMCC 1.6960</strain>
    </source>
</reference>
<gene>
    <name evidence="1" type="ORF">GCM10010968_22140</name>
</gene>
<name>A0ABQ2KMG9_9MICO</name>
<evidence type="ECO:0008006" key="3">
    <source>
        <dbReference type="Google" id="ProtNLM"/>
    </source>
</evidence>
<comment type="caution">
    <text evidence="1">The sequence shown here is derived from an EMBL/GenBank/DDBJ whole genome shotgun (WGS) entry which is preliminary data.</text>
</comment>
<dbReference type="EMBL" id="BMLM01000002">
    <property type="protein sequence ID" value="GGN87517.1"/>
    <property type="molecule type" value="Genomic_DNA"/>
</dbReference>
<evidence type="ECO:0000313" key="2">
    <source>
        <dbReference type="Proteomes" id="UP000626982"/>
    </source>
</evidence>
<accession>A0ABQ2KMG9</accession>
<sequence length="176" mass="18921">MARPIERSMGPEALRAATGRDHEGWRALLLDAGAQAWPHARIARWLVEAHGVDGWWAQGIAVDFEQAHQGRLPGQQADGTFTAARTRTMPGDRLEALDRVRAEVEARHGAPHGENLAASMPVVRWRLADGTRLAIAAQPPNRSGTPVNVTIERLPSADAMEPAREAIAAILDAAAG</sequence>
<dbReference type="RefSeq" id="WP_188718370.1">
    <property type="nucleotide sequence ID" value="NZ_BAABBD010000003.1"/>
</dbReference>
<protein>
    <recommendedName>
        <fullName evidence="3">DUF4287 domain-containing protein</fullName>
    </recommendedName>
</protein>
<proteinExistence type="predicted"/>
<dbReference type="Proteomes" id="UP000626982">
    <property type="component" value="Unassembled WGS sequence"/>
</dbReference>
<organism evidence="1 2">
    <name type="scientific">Agrococcus terreus</name>
    <dbReference type="NCBI Taxonomy" id="574649"/>
    <lineage>
        <taxon>Bacteria</taxon>
        <taxon>Bacillati</taxon>
        <taxon>Actinomycetota</taxon>
        <taxon>Actinomycetes</taxon>
        <taxon>Micrococcales</taxon>
        <taxon>Microbacteriaceae</taxon>
        <taxon>Agrococcus</taxon>
    </lineage>
</organism>
<evidence type="ECO:0000313" key="1">
    <source>
        <dbReference type="EMBL" id="GGN87517.1"/>
    </source>
</evidence>
<keyword evidence="2" id="KW-1185">Reference proteome</keyword>